<dbReference type="InterPro" id="IPR003000">
    <property type="entry name" value="Sirtuin"/>
</dbReference>
<keyword evidence="2" id="KW-0520">NAD</keyword>
<gene>
    <name evidence="5" type="ORF">PoB_001416100</name>
</gene>
<keyword evidence="3" id="KW-0479">Metal-binding</keyword>
<dbReference type="GO" id="GO:0017136">
    <property type="term" value="F:histone deacetylase activity, NAD-dependent"/>
    <property type="evidence" value="ECO:0007669"/>
    <property type="project" value="TreeGrafter"/>
</dbReference>
<evidence type="ECO:0000256" key="3">
    <source>
        <dbReference type="PROSITE-ProRule" id="PRU00236"/>
    </source>
</evidence>
<feature type="binding site" evidence="3">
    <location>
        <position position="258"/>
    </location>
    <ligand>
        <name>Zn(2+)</name>
        <dbReference type="ChEBI" id="CHEBI:29105"/>
    </ligand>
</feature>
<dbReference type="Gene3D" id="3.40.50.1220">
    <property type="entry name" value="TPP-binding domain"/>
    <property type="match status" value="1"/>
</dbReference>
<dbReference type="InterPro" id="IPR029035">
    <property type="entry name" value="DHS-like_NAD/FAD-binding_dom"/>
</dbReference>
<dbReference type="PROSITE" id="PS50305">
    <property type="entry name" value="SIRTUIN"/>
    <property type="match status" value="1"/>
</dbReference>
<dbReference type="GO" id="GO:0046872">
    <property type="term" value="F:metal ion binding"/>
    <property type="evidence" value="ECO:0007669"/>
    <property type="project" value="UniProtKB-KW"/>
</dbReference>
<dbReference type="InterPro" id="IPR026590">
    <property type="entry name" value="Ssirtuin_cat_dom"/>
</dbReference>
<evidence type="ECO:0000259" key="4">
    <source>
        <dbReference type="PROSITE" id="PS50305"/>
    </source>
</evidence>
<evidence type="ECO:0000313" key="6">
    <source>
        <dbReference type="Proteomes" id="UP000735302"/>
    </source>
</evidence>
<dbReference type="SUPFAM" id="SSF52467">
    <property type="entry name" value="DHS-like NAD/FAD-binding domain"/>
    <property type="match status" value="1"/>
</dbReference>
<dbReference type="InterPro" id="IPR050134">
    <property type="entry name" value="NAD-dep_sirtuin_deacylases"/>
</dbReference>
<comment type="caution">
    <text evidence="5">The sequence shown here is derived from an EMBL/GenBank/DDBJ whole genome shotgun (WGS) entry which is preliminary data.</text>
</comment>
<keyword evidence="1" id="KW-0808">Transferase</keyword>
<accession>A0AAV3YZ90</accession>
<dbReference type="GO" id="GO:0070403">
    <property type="term" value="F:NAD+ binding"/>
    <property type="evidence" value="ECO:0007669"/>
    <property type="project" value="InterPro"/>
</dbReference>
<dbReference type="PANTHER" id="PTHR11085">
    <property type="entry name" value="NAD-DEPENDENT PROTEIN DEACYLASE SIRTUIN-5, MITOCHONDRIAL-RELATED"/>
    <property type="match status" value="1"/>
</dbReference>
<keyword evidence="6" id="KW-1185">Reference proteome</keyword>
<reference evidence="5 6" key="1">
    <citation type="journal article" date="2021" name="Elife">
        <title>Chloroplast acquisition without the gene transfer in kleptoplastic sea slugs, Plakobranchus ocellatus.</title>
        <authorList>
            <person name="Maeda T."/>
            <person name="Takahashi S."/>
            <person name="Yoshida T."/>
            <person name="Shimamura S."/>
            <person name="Takaki Y."/>
            <person name="Nagai Y."/>
            <person name="Toyoda A."/>
            <person name="Suzuki Y."/>
            <person name="Arimoto A."/>
            <person name="Ishii H."/>
            <person name="Satoh N."/>
            <person name="Nishiyama T."/>
            <person name="Hasebe M."/>
            <person name="Maruyama T."/>
            <person name="Minagawa J."/>
            <person name="Obokata J."/>
            <person name="Shigenobu S."/>
        </authorList>
    </citation>
    <scope>NUCLEOTIDE SEQUENCE [LARGE SCALE GENOMIC DNA]</scope>
</reference>
<sequence>MEFWQSQCKRAKFYKSVKSSWKTELGKELPKLANMATSADQNEKEFLCCYKDCGVTGGRTLAAEDARVDVRAFESKSKQKVKVVDWQEGGAATFHRACWSELLKATKDSTSSISLSDVERSMILDAKKTAEYHDSKSSVLHEAKRIAYIIKNSRHCIVFTGAGISTAAGIGDFRGIDGKWTKRDKLKNYGSKGAGQAASQKPVEQLRPTYTHEALFKLMEMGVIKFVISQNTDGLHRLSGIPADQIAELHGNSFIEKCEECERRYERSFPCRKKSTAVPEKKCPRCRINHRTGRRCSQPGCQGFLMNTIINFGDYLEKDVIGGAQTQATMADCVLALGSTLMVSPANDLVLMGQQPIRLLICNRQTTPYDILCLLKGPDDQPVGSRVFGDCDILMKQVMSELLTPEELQSWEGGRKDRLVEYGLKRTTVR</sequence>
<organism evidence="5 6">
    <name type="scientific">Plakobranchus ocellatus</name>
    <dbReference type="NCBI Taxonomy" id="259542"/>
    <lineage>
        <taxon>Eukaryota</taxon>
        <taxon>Metazoa</taxon>
        <taxon>Spiralia</taxon>
        <taxon>Lophotrochozoa</taxon>
        <taxon>Mollusca</taxon>
        <taxon>Gastropoda</taxon>
        <taxon>Heterobranchia</taxon>
        <taxon>Euthyneura</taxon>
        <taxon>Panpulmonata</taxon>
        <taxon>Sacoglossa</taxon>
        <taxon>Placobranchoidea</taxon>
        <taxon>Plakobranchidae</taxon>
        <taxon>Plakobranchus</taxon>
    </lineage>
</organism>
<dbReference type="Gene3D" id="2.20.28.200">
    <property type="match status" value="1"/>
</dbReference>
<evidence type="ECO:0000256" key="1">
    <source>
        <dbReference type="ARBA" id="ARBA00022679"/>
    </source>
</evidence>
<dbReference type="EMBL" id="BLXT01001776">
    <property type="protein sequence ID" value="GFN87655.1"/>
    <property type="molecule type" value="Genomic_DNA"/>
</dbReference>
<protein>
    <submittedName>
        <fullName evidence="5">NAD-dependent deacetylase sirtuin-6</fullName>
    </submittedName>
</protein>
<name>A0AAV3YZ90_9GAST</name>
<dbReference type="Proteomes" id="UP000735302">
    <property type="component" value="Unassembled WGS sequence"/>
</dbReference>
<proteinExistence type="predicted"/>
<dbReference type="AlphaFoldDB" id="A0AAV3YZ90"/>
<dbReference type="Pfam" id="PF02146">
    <property type="entry name" value="SIR2"/>
    <property type="match status" value="1"/>
</dbReference>
<dbReference type="PANTHER" id="PTHR11085:SF10">
    <property type="entry name" value="NAD-DEPENDENT PROTEIN DEACYLASE SIRTUIN-5, MITOCHONDRIAL-RELATED"/>
    <property type="match status" value="1"/>
</dbReference>
<feature type="domain" description="Deacetylase sirtuin-type" evidence="4">
    <location>
        <begin position="136"/>
        <end position="405"/>
    </location>
</feature>
<evidence type="ECO:0000313" key="5">
    <source>
        <dbReference type="EMBL" id="GFN87655.1"/>
    </source>
</evidence>
<feature type="binding site" evidence="3">
    <location>
        <position position="261"/>
    </location>
    <ligand>
        <name>Zn(2+)</name>
        <dbReference type="ChEBI" id="CHEBI:29105"/>
    </ligand>
</feature>
<feature type="binding site" evidence="3">
    <location>
        <position position="301"/>
    </location>
    <ligand>
        <name>Zn(2+)</name>
        <dbReference type="ChEBI" id="CHEBI:29105"/>
    </ligand>
</feature>
<feature type="binding site" evidence="3">
    <location>
        <position position="283"/>
    </location>
    <ligand>
        <name>Zn(2+)</name>
        <dbReference type="ChEBI" id="CHEBI:29105"/>
    </ligand>
</feature>
<evidence type="ECO:0000256" key="2">
    <source>
        <dbReference type="ARBA" id="ARBA00023027"/>
    </source>
</evidence>
<feature type="active site" description="Proton acceptor" evidence="3">
    <location>
        <position position="250"/>
    </location>
</feature>
<dbReference type="GO" id="GO:0005634">
    <property type="term" value="C:nucleus"/>
    <property type="evidence" value="ECO:0007669"/>
    <property type="project" value="TreeGrafter"/>
</dbReference>
<keyword evidence="3" id="KW-0862">Zinc</keyword>